<evidence type="ECO:0000313" key="12">
    <source>
        <dbReference type="EMBL" id="CZE47084.1"/>
    </source>
</evidence>
<comment type="similarity">
    <text evidence="2">Belongs to the CN hydrolase family. Apolipoprotein N-acyltransferase subfamily.</text>
</comment>
<sequence length="401" mass="46698">MISNFIFLTLFDNLILEFISPFLAIYGFYKLFDANRFEFFHTGFFIGILWFYWVSFSLVYYGFAFLIPLEILFFGLVYGLIFLVCGWWKNKFIRAILLILISYFYPFNFNWLNLELVLVPGLFEPNLRGLCAIFAGILAFYYLKKFKLLGLFVGVILALQITQEKPNFLPLKTKLINTQISQYTKWNPKFSKQHIIEALNLIDEAIKDGYKFIVLPENAFVTHLNLEPNLEQILKEKSHFSTILTGALAYENGRQYNSSFLFSKGSVQRFDKFILVPFGEEIPLPNFIKKALNLLFFNGAKDFDKASSFSDYKVDNQVIRNAICYEVTRSETYKNSPKFVVAISNNGWFTPSTEPNLQRLLIKYYATKHGTTVYHSVNGSKSEIITPKELWVVKFINLFKK</sequence>
<dbReference type="InterPro" id="IPR003010">
    <property type="entry name" value="C-N_Hydrolase"/>
</dbReference>
<evidence type="ECO:0000256" key="10">
    <source>
        <dbReference type="SAM" id="Phobius"/>
    </source>
</evidence>
<dbReference type="NCBIfam" id="NF008934">
    <property type="entry name" value="PRK12291.1"/>
    <property type="match status" value="1"/>
</dbReference>
<dbReference type="AlphaFoldDB" id="A0A128EDR8"/>
<evidence type="ECO:0000256" key="8">
    <source>
        <dbReference type="ARBA" id="ARBA00023136"/>
    </source>
</evidence>
<keyword evidence="5 12" id="KW-0808">Transferase</keyword>
<keyword evidence="7 10" id="KW-1133">Transmembrane helix</keyword>
<name>A0A128EDR8_9BACT</name>
<evidence type="ECO:0000313" key="13">
    <source>
        <dbReference type="Proteomes" id="UP000069632"/>
    </source>
</evidence>
<feature type="transmembrane region" description="Helical" evidence="10">
    <location>
        <begin position="41"/>
        <end position="63"/>
    </location>
</feature>
<dbReference type="PANTHER" id="PTHR38686">
    <property type="entry name" value="APOLIPOPROTEIN N-ACYLTRANSFERASE"/>
    <property type="match status" value="1"/>
</dbReference>
<dbReference type="GO" id="GO:0005886">
    <property type="term" value="C:plasma membrane"/>
    <property type="evidence" value="ECO:0007669"/>
    <property type="project" value="UniProtKB-SubCell"/>
</dbReference>
<dbReference type="EC" id="2.3.1.-" evidence="12"/>
<dbReference type="PROSITE" id="PS50263">
    <property type="entry name" value="CN_HYDROLASE"/>
    <property type="match status" value="1"/>
</dbReference>
<evidence type="ECO:0000256" key="5">
    <source>
        <dbReference type="ARBA" id="ARBA00022679"/>
    </source>
</evidence>
<evidence type="ECO:0000256" key="4">
    <source>
        <dbReference type="ARBA" id="ARBA00022519"/>
    </source>
</evidence>
<keyword evidence="12" id="KW-0449">Lipoprotein</keyword>
<keyword evidence="8 10" id="KW-0472">Membrane</keyword>
<feature type="transmembrane region" description="Helical" evidence="10">
    <location>
        <begin position="69"/>
        <end position="88"/>
    </location>
</feature>
<dbReference type="Gene3D" id="3.60.110.10">
    <property type="entry name" value="Carbon-nitrogen hydrolase"/>
    <property type="match status" value="1"/>
</dbReference>
<feature type="transmembrane region" description="Helical" evidence="10">
    <location>
        <begin position="126"/>
        <end position="143"/>
    </location>
</feature>
<dbReference type="InterPro" id="IPR059109">
    <property type="entry name" value="Lnt_membrane_dom"/>
</dbReference>
<dbReference type="InterPro" id="IPR059110">
    <property type="entry name" value="Lnt_campylobact"/>
</dbReference>
<evidence type="ECO:0000259" key="11">
    <source>
        <dbReference type="PROSITE" id="PS50263"/>
    </source>
</evidence>
<feature type="domain" description="CN hydrolase" evidence="11">
    <location>
        <begin position="176"/>
        <end position="401"/>
    </location>
</feature>
<dbReference type="InterPro" id="IPR004563">
    <property type="entry name" value="Apolipo_AcylTrfase"/>
</dbReference>
<reference evidence="12 13" key="1">
    <citation type="submission" date="2016-02" db="EMBL/GenBank/DDBJ databases">
        <authorList>
            <consortium name="Pathogen Informatics"/>
        </authorList>
    </citation>
    <scope>NUCLEOTIDE SEQUENCE [LARGE SCALE GENOMIC DNA]</scope>
    <source>
        <strain evidence="12 13">RC20</strain>
    </source>
</reference>
<dbReference type="NCBIfam" id="TIGR00546">
    <property type="entry name" value="lnt"/>
    <property type="match status" value="1"/>
</dbReference>
<keyword evidence="3" id="KW-1003">Cell membrane</keyword>
<dbReference type="EMBL" id="FIZP01000002">
    <property type="protein sequence ID" value="CZE47084.1"/>
    <property type="molecule type" value="Genomic_DNA"/>
</dbReference>
<accession>A0A128EDR8</accession>
<organism evidence="12 13">
    <name type="scientific">Campylobacter geochelonis</name>
    <dbReference type="NCBI Taxonomy" id="1780362"/>
    <lineage>
        <taxon>Bacteria</taxon>
        <taxon>Pseudomonadati</taxon>
        <taxon>Campylobacterota</taxon>
        <taxon>Epsilonproteobacteria</taxon>
        <taxon>Campylobacterales</taxon>
        <taxon>Campylobacteraceae</taxon>
        <taxon>Campylobacter</taxon>
    </lineage>
</organism>
<evidence type="ECO:0000256" key="9">
    <source>
        <dbReference type="ARBA" id="ARBA00023315"/>
    </source>
</evidence>
<dbReference type="Proteomes" id="UP000069632">
    <property type="component" value="Unassembled WGS sequence"/>
</dbReference>
<dbReference type="GO" id="GO:0042158">
    <property type="term" value="P:lipoprotein biosynthetic process"/>
    <property type="evidence" value="ECO:0007669"/>
    <property type="project" value="InterPro"/>
</dbReference>
<dbReference type="PANTHER" id="PTHR38686:SF1">
    <property type="entry name" value="APOLIPOPROTEIN N-ACYLTRANSFERASE"/>
    <property type="match status" value="1"/>
</dbReference>
<evidence type="ECO:0000256" key="7">
    <source>
        <dbReference type="ARBA" id="ARBA00022989"/>
    </source>
</evidence>
<dbReference type="GO" id="GO:0016410">
    <property type="term" value="F:N-acyltransferase activity"/>
    <property type="evidence" value="ECO:0007669"/>
    <property type="project" value="InterPro"/>
</dbReference>
<evidence type="ECO:0000256" key="3">
    <source>
        <dbReference type="ARBA" id="ARBA00022475"/>
    </source>
</evidence>
<feature type="transmembrane region" description="Helical" evidence="10">
    <location>
        <begin position="95"/>
        <end position="114"/>
    </location>
</feature>
<protein>
    <submittedName>
        <fullName evidence="12">Apolipoprotein N-acyltransferase</fullName>
        <ecNumber evidence="12">2.3.1.-</ecNumber>
    </submittedName>
</protein>
<evidence type="ECO:0000256" key="6">
    <source>
        <dbReference type="ARBA" id="ARBA00022692"/>
    </source>
</evidence>
<gene>
    <name evidence="12" type="primary">lnt</name>
    <name evidence="12" type="ORF">ERS672216_00707</name>
</gene>
<evidence type="ECO:0000256" key="2">
    <source>
        <dbReference type="ARBA" id="ARBA00010065"/>
    </source>
</evidence>
<keyword evidence="13" id="KW-1185">Reference proteome</keyword>
<keyword evidence="6 10" id="KW-0812">Transmembrane</keyword>
<keyword evidence="9 12" id="KW-0012">Acyltransferase</keyword>
<keyword evidence="4" id="KW-0997">Cell inner membrane</keyword>
<proteinExistence type="inferred from homology"/>
<dbReference type="Pfam" id="PF26365">
    <property type="entry name" value="ApoNAT_membrane"/>
    <property type="match status" value="1"/>
</dbReference>
<evidence type="ECO:0000256" key="1">
    <source>
        <dbReference type="ARBA" id="ARBA00004651"/>
    </source>
</evidence>
<dbReference type="SUPFAM" id="SSF56317">
    <property type="entry name" value="Carbon-nitrogen hydrolase"/>
    <property type="match status" value="1"/>
</dbReference>
<feature type="transmembrane region" description="Helical" evidence="10">
    <location>
        <begin position="6"/>
        <end position="29"/>
    </location>
</feature>
<dbReference type="InterPro" id="IPR036526">
    <property type="entry name" value="C-N_Hydrolase_sf"/>
</dbReference>
<comment type="subcellular location">
    <subcellularLocation>
        <location evidence="1">Cell membrane</location>
        <topology evidence="1">Multi-pass membrane protein</topology>
    </subcellularLocation>
</comment>